<dbReference type="PROSITE" id="PS00108">
    <property type="entry name" value="PROTEIN_KINASE_ST"/>
    <property type="match status" value="1"/>
</dbReference>
<sequence>MKLRPLSFTQCAPSPLGCVGMGGGRRRTVLVALRRDAAGRELLTWALVKAAAGGDRVIALHVSSTAATAAADGEMPAAEEKARANDSLASVLGAYRGFCERNQIDLELKLCEGPSIKKALVAEATSCAAAHLILGVTKSSRPSGSSATATAVARYCAKRVPPSCMVTAVSNGAVVYRRDPVHQHHQLLLSPYSAVVETPRRLYRKILDARTTAGDNKSQDDMAIGDARSVRRHMSAAMSALVSPRVKLAPAGPARSCHGQQEWPKMAAGWPLLKKDNMPALPELSEVSVVEWAMQLPARYSDQRSDELDEEKQVPEELVSLRDKYSSKYTVFRYSELAKITNGFSPDRLVGKGGAGRIYRGCTEGGKELAVKVLKPSDDVVKDFVSEIEILSSVEHENAMSLVGFCLDGGKDRLMLVYDYMPRGSLEEVLHGHGGKQGKGGVLGWPERYRVAAGVARALEYLHGDGDGHRPMIHRDIKSSNILVAVDFEPKLCDFGLAMWADDAAAKVTGDDVAGTFGYLAPEYFMHGKVSDKIDVYAFGVVLLELISGRKPVSAGGPKGKGSLVMWANSVIQGGRIMDLVDPNLPTTGGDGDGGEVERMALAAALCIRRAHQLRPSMSNVVKLLAGDSDAVCWAKSQLGVPGGDDDDGRHGCGAVGVTSPEKSDIQSYINLALRDVIDDDASSVGSGVSLEEYLKGRWSRSSSFEG</sequence>
<dbReference type="Gene3D" id="3.40.50.620">
    <property type="entry name" value="HUPs"/>
    <property type="match status" value="1"/>
</dbReference>
<dbReference type="EMBL" id="CAJGYO010000015">
    <property type="protein sequence ID" value="CAD6270352.1"/>
    <property type="molecule type" value="Genomic_DNA"/>
</dbReference>
<keyword evidence="3" id="KW-1185">Reference proteome</keyword>
<dbReference type="AlphaFoldDB" id="A0A811RKK2"/>
<dbReference type="FunFam" id="1.10.510.10:FF:000284">
    <property type="entry name" value="Putative receptor-like serine/threonine-protein kinase"/>
    <property type="match status" value="1"/>
</dbReference>
<dbReference type="Pfam" id="PF00069">
    <property type="entry name" value="Pkinase"/>
    <property type="match status" value="1"/>
</dbReference>
<dbReference type="Pfam" id="PF00582">
    <property type="entry name" value="Usp"/>
    <property type="match status" value="1"/>
</dbReference>
<dbReference type="PANTHER" id="PTHR47987:SF5">
    <property type="entry name" value="PROTEIN KINASE DOMAIN-CONTAINING PROTEIN"/>
    <property type="match status" value="1"/>
</dbReference>
<comment type="caution">
    <text evidence="2">The sequence shown here is derived from an EMBL/GenBank/DDBJ whole genome shotgun (WGS) entry which is preliminary data.</text>
</comment>
<dbReference type="SUPFAM" id="SSF52402">
    <property type="entry name" value="Adenine nucleotide alpha hydrolases-like"/>
    <property type="match status" value="1"/>
</dbReference>
<dbReference type="Gene3D" id="1.10.510.10">
    <property type="entry name" value="Transferase(Phosphotransferase) domain 1"/>
    <property type="match status" value="1"/>
</dbReference>
<reference evidence="2" key="1">
    <citation type="submission" date="2020-10" db="EMBL/GenBank/DDBJ databases">
        <authorList>
            <person name="Han B."/>
            <person name="Lu T."/>
            <person name="Zhao Q."/>
            <person name="Huang X."/>
            <person name="Zhao Y."/>
        </authorList>
    </citation>
    <scope>NUCLEOTIDE SEQUENCE</scope>
</reference>
<dbReference type="PANTHER" id="PTHR47987">
    <property type="entry name" value="OS08G0249100 PROTEIN"/>
    <property type="match status" value="1"/>
</dbReference>
<dbReference type="OrthoDB" id="654677at2759"/>
<dbReference type="SUPFAM" id="SSF56112">
    <property type="entry name" value="Protein kinase-like (PK-like)"/>
    <property type="match status" value="1"/>
</dbReference>
<dbReference type="GO" id="GO:0005524">
    <property type="term" value="F:ATP binding"/>
    <property type="evidence" value="ECO:0007669"/>
    <property type="project" value="InterPro"/>
</dbReference>
<evidence type="ECO:0000313" key="3">
    <source>
        <dbReference type="Proteomes" id="UP000604825"/>
    </source>
</evidence>
<dbReference type="InterPro" id="IPR014729">
    <property type="entry name" value="Rossmann-like_a/b/a_fold"/>
</dbReference>
<dbReference type="InterPro" id="IPR006016">
    <property type="entry name" value="UspA"/>
</dbReference>
<dbReference type="Proteomes" id="UP000604825">
    <property type="component" value="Unassembled WGS sequence"/>
</dbReference>
<evidence type="ECO:0000313" key="2">
    <source>
        <dbReference type="EMBL" id="CAD6270352.1"/>
    </source>
</evidence>
<dbReference type="InterPro" id="IPR008271">
    <property type="entry name" value="Ser/Thr_kinase_AS"/>
</dbReference>
<proteinExistence type="predicted"/>
<name>A0A811RKK2_9POAL</name>
<dbReference type="InterPro" id="IPR046958">
    <property type="entry name" value="RBK1/2/STUNTED"/>
</dbReference>
<dbReference type="GO" id="GO:0004672">
    <property type="term" value="F:protein kinase activity"/>
    <property type="evidence" value="ECO:0007669"/>
    <property type="project" value="InterPro"/>
</dbReference>
<dbReference type="Gene3D" id="3.30.200.20">
    <property type="entry name" value="Phosphorylase Kinase, domain 1"/>
    <property type="match status" value="1"/>
</dbReference>
<feature type="domain" description="Protein kinase" evidence="1">
    <location>
        <begin position="344"/>
        <end position="632"/>
    </location>
</feature>
<protein>
    <recommendedName>
        <fullName evidence="1">Protein kinase domain-containing protein</fullName>
    </recommendedName>
</protein>
<dbReference type="FunFam" id="3.30.200.20:FF:000268">
    <property type="entry name" value="probable receptor-like serine/threonine-protein kinase At5g57670"/>
    <property type="match status" value="1"/>
</dbReference>
<dbReference type="SMART" id="SM00220">
    <property type="entry name" value="S_TKc"/>
    <property type="match status" value="1"/>
</dbReference>
<dbReference type="InterPro" id="IPR011009">
    <property type="entry name" value="Kinase-like_dom_sf"/>
</dbReference>
<evidence type="ECO:0000259" key="1">
    <source>
        <dbReference type="PROSITE" id="PS50011"/>
    </source>
</evidence>
<accession>A0A811RKK2</accession>
<dbReference type="PROSITE" id="PS50011">
    <property type="entry name" value="PROTEIN_KINASE_DOM"/>
    <property type="match status" value="1"/>
</dbReference>
<gene>
    <name evidence="2" type="ORF">NCGR_LOCUS53644</name>
</gene>
<dbReference type="InterPro" id="IPR000719">
    <property type="entry name" value="Prot_kinase_dom"/>
</dbReference>
<organism evidence="2 3">
    <name type="scientific">Miscanthus lutarioriparius</name>
    <dbReference type="NCBI Taxonomy" id="422564"/>
    <lineage>
        <taxon>Eukaryota</taxon>
        <taxon>Viridiplantae</taxon>
        <taxon>Streptophyta</taxon>
        <taxon>Embryophyta</taxon>
        <taxon>Tracheophyta</taxon>
        <taxon>Spermatophyta</taxon>
        <taxon>Magnoliopsida</taxon>
        <taxon>Liliopsida</taxon>
        <taxon>Poales</taxon>
        <taxon>Poaceae</taxon>
        <taxon>PACMAD clade</taxon>
        <taxon>Panicoideae</taxon>
        <taxon>Andropogonodae</taxon>
        <taxon>Andropogoneae</taxon>
        <taxon>Saccharinae</taxon>
        <taxon>Miscanthus</taxon>
    </lineage>
</organism>